<evidence type="ECO:0000259" key="1">
    <source>
        <dbReference type="PROSITE" id="PS50943"/>
    </source>
</evidence>
<dbReference type="Gene3D" id="1.10.260.40">
    <property type="entry name" value="lambda repressor-like DNA-binding domains"/>
    <property type="match status" value="1"/>
</dbReference>
<organism evidence="2 3">
    <name type="scientific">Embleya scabrispora</name>
    <dbReference type="NCBI Taxonomy" id="159449"/>
    <lineage>
        <taxon>Bacteria</taxon>
        <taxon>Bacillati</taxon>
        <taxon>Actinomycetota</taxon>
        <taxon>Actinomycetes</taxon>
        <taxon>Kitasatosporales</taxon>
        <taxon>Streptomycetaceae</taxon>
        <taxon>Embleya</taxon>
    </lineage>
</organism>
<dbReference type="EMBL" id="MWQN01000001">
    <property type="protein sequence ID" value="OPC81903.1"/>
    <property type="molecule type" value="Genomic_DNA"/>
</dbReference>
<dbReference type="AlphaFoldDB" id="A0A1T3NYI9"/>
<dbReference type="CDD" id="cd00093">
    <property type="entry name" value="HTH_XRE"/>
    <property type="match status" value="1"/>
</dbReference>
<proteinExistence type="predicted"/>
<keyword evidence="3" id="KW-1185">Reference proteome</keyword>
<evidence type="ECO:0000313" key="2">
    <source>
        <dbReference type="EMBL" id="OPC81903.1"/>
    </source>
</evidence>
<dbReference type="Proteomes" id="UP000190037">
    <property type="component" value="Unassembled WGS sequence"/>
</dbReference>
<dbReference type="SUPFAM" id="SSF47413">
    <property type="entry name" value="lambda repressor-like DNA-binding domains"/>
    <property type="match status" value="1"/>
</dbReference>
<dbReference type="OrthoDB" id="2897536at2"/>
<dbReference type="PROSITE" id="PS50943">
    <property type="entry name" value="HTH_CROC1"/>
    <property type="match status" value="1"/>
</dbReference>
<comment type="caution">
    <text evidence="2">The sequence shown here is derived from an EMBL/GenBank/DDBJ whole genome shotgun (WGS) entry which is preliminary data.</text>
</comment>
<sequence length="292" mass="32964">MFATRVTKLRKLRMLTQAQLAALIHVHDTRITQIERRTGSPPTWEQAWRLDAALGADDLLTDLWKASQRELVPDYVREYMDREQAATDLRFYAAQIVPGLLQTKAYARATLRLGQALTSDDQLRDRISRRLDRQARILRGDDPPRIRVILDEAVLARSAGSPFVMRGQMARLLEEASAGTKIQILPFHAGEHAAMGGSLTLVRTADGNRYAYTESAFDGRLWEGRSEVDAFGLTYEQLRASALSARESEAMIRSVAKGMYRAPHRLANFQLQQPARRGVRGSRHIPRRRSGS</sequence>
<dbReference type="STRING" id="159449.B4N89_14015"/>
<dbReference type="InterPro" id="IPR001387">
    <property type="entry name" value="Cro/C1-type_HTH"/>
</dbReference>
<evidence type="ECO:0000313" key="3">
    <source>
        <dbReference type="Proteomes" id="UP000190037"/>
    </source>
</evidence>
<feature type="domain" description="HTH cro/C1-type" evidence="1">
    <location>
        <begin position="6"/>
        <end position="59"/>
    </location>
</feature>
<dbReference type="GO" id="GO:0003677">
    <property type="term" value="F:DNA binding"/>
    <property type="evidence" value="ECO:0007669"/>
    <property type="project" value="InterPro"/>
</dbReference>
<dbReference type="InterPro" id="IPR010982">
    <property type="entry name" value="Lambda_DNA-bd_dom_sf"/>
</dbReference>
<gene>
    <name evidence="2" type="ORF">B4N89_14015</name>
</gene>
<dbReference type="InterPro" id="IPR043917">
    <property type="entry name" value="DUF5753"/>
</dbReference>
<dbReference type="Pfam" id="PF13560">
    <property type="entry name" value="HTH_31"/>
    <property type="match status" value="1"/>
</dbReference>
<protein>
    <recommendedName>
        <fullName evidence="1">HTH cro/C1-type domain-containing protein</fullName>
    </recommendedName>
</protein>
<accession>A0A1T3NYI9</accession>
<dbReference type="Pfam" id="PF19054">
    <property type="entry name" value="DUF5753"/>
    <property type="match status" value="1"/>
</dbReference>
<name>A0A1T3NYI9_9ACTN</name>
<reference evidence="2 3" key="1">
    <citation type="submission" date="2017-03" db="EMBL/GenBank/DDBJ databases">
        <title>Draft genome sequence of Streptomyces scabrisporus NF3, endophyte isolated from Amphipterygium adstringens.</title>
        <authorList>
            <person name="Vazquez M."/>
            <person name="Ceapa C.D."/>
            <person name="Rodriguez Luna D."/>
            <person name="Sanchez Esquivel S."/>
        </authorList>
    </citation>
    <scope>NUCLEOTIDE SEQUENCE [LARGE SCALE GENOMIC DNA]</scope>
    <source>
        <strain evidence="2 3">NF3</strain>
    </source>
</reference>
<dbReference type="SMART" id="SM00530">
    <property type="entry name" value="HTH_XRE"/>
    <property type="match status" value="1"/>
</dbReference>